<name>A0AAE1R9L7_9SOLA</name>
<proteinExistence type="predicted"/>
<dbReference type="AlphaFoldDB" id="A0AAE1R9L7"/>
<dbReference type="Proteomes" id="UP001291623">
    <property type="component" value="Unassembled WGS sequence"/>
</dbReference>
<comment type="caution">
    <text evidence="1">The sequence shown here is derived from an EMBL/GenBank/DDBJ whole genome shotgun (WGS) entry which is preliminary data.</text>
</comment>
<dbReference type="EMBL" id="JAVYJV010000018">
    <property type="protein sequence ID" value="KAK4348119.1"/>
    <property type="molecule type" value="Genomic_DNA"/>
</dbReference>
<evidence type="ECO:0000313" key="2">
    <source>
        <dbReference type="Proteomes" id="UP001291623"/>
    </source>
</evidence>
<reference evidence="1" key="1">
    <citation type="submission" date="2023-12" db="EMBL/GenBank/DDBJ databases">
        <title>Genome assembly of Anisodus tanguticus.</title>
        <authorList>
            <person name="Wang Y.-J."/>
        </authorList>
    </citation>
    <scope>NUCLEOTIDE SEQUENCE</scope>
    <source>
        <strain evidence="1">KB-2021</strain>
        <tissue evidence="1">Leaf</tissue>
    </source>
</reference>
<organism evidence="1 2">
    <name type="scientific">Anisodus tanguticus</name>
    <dbReference type="NCBI Taxonomy" id="243964"/>
    <lineage>
        <taxon>Eukaryota</taxon>
        <taxon>Viridiplantae</taxon>
        <taxon>Streptophyta</taxon>
        <taxon>Embryophyta</taxon>
        <taxon>Tracheophyta</taxon>
        <taxon>Spermatophyta</taxon>
        <taxon>Magnoliopsida</taxon>
        <taxon>eudicotyledons</taxon>
        <taxon>Gunneridae</taxon>
        <taxon>Pentapetalae</taxon>
        <taxon>asterids</taxon>
        <taxon>lamiids</taxon>
        <taxon>Solanales</taxon>
        <taxon>Solanaceae</taxon>
        <taxon>Solanoideae</taxon>
        <taxon>Hyoscyameae</taxon>
        <taxon>Anisodus</taxon>
    </lineage>
</organism>
<evidence type="ECO:0000313" key="1">
    <source>
        <dbReference type="EMBL" id="KAK4348119.1"/>
    </source>
</evidence>
<sequence>MDYEADPVYFISPTMQSTSPQIHRFLTLSELDSGLSTHSLNNFLPLSWHASEELSIEIKSYQMFPSYRGTLVHAQEDAITRDLVCVKISGSAYFFVISNPRDCPDGIRGVRVSVISRFQKSIRPIRGDRITPTENKLSSNSGSAVAERENFATELRLKEKLGMGLKPDLPLLTTYMWDKSVI</sequence>
<keyword evidence="2" id="KW-1185">Reference proteome</keyword>
<accession>A0AAE1R9L7</accession>
<protein>
    <submittedName>
        <fullName evidence="1">Uncharacterized protein</fullName>
    </submittedName>
</protein>
<gene>
    <name evidence="1" type="ORF">RND71_034458</name>
</gene>